<reference evidence="2 4" key="2">
    <citation type="submission" date="2015-05" db="EMBL/GenBank/DDBJ databases">
        <authorList>
            <person name="Goodhead I."/>
        </authorList>
    </citation>
    <scope>NUCLEOTIDE SEQUENCE [LARGE SCALE GENOMIC DNA]</scope>
    <source>
        <strain evidence="2">B4</strain>
        <strain evidence="4">morsitans</strain>
    </source>
</reference>
<evidence type="ECO:0000313" key="4">
    <source>
        <dbReference type="Proteomes" id="UP000245838"/>
    </source>
</evidence>
<dbReference type="RefSeq" id="WP_011410792.1">
    <property type="nucleotide sequence ID" value="NC_007712.1"/>
</dbReference>
<evidence type="ECO:0000313" key="3">
    <source>
        <dbReference type="Proteomes" id="UP000001932"/>
    </source>
</evidence>
<gene>
    <name evidence="1" type="ordered locus">SG0931</name>
    <name evidence="2" type="ORF">SGGMMB4_02080</name>
</gene>
<keyword evidence="3" id="KW-1185">Reference proteome</keyword>
<reference evidence="1 3" key="1">
    <citation type="journal article" date="2006" name="Genome Res.">
        <title>Massive genome erosion and functional adaptations provide insights into the symbiotic lifestyle of Sodalis glossinidius in the tsetse host.</title>
        <authorList>
            <person name="Toh H."/>
            <person name="Weiss B.L."/>
            <person name="Perkin S.A.H."/>
            <person name="Yamashita A."/>
            <person name="Oshima K."/>
            <person name="Hattori M."/>
            <person name="Aksoy S."/>
        </authorList>
    </citation>
    <scope>NUCLEOTIDE SEQUENCE [LARGE SCALE GENOMIC DNA]</scope>
    <source>
        <strain evidence="1">Morsitans</strain>
        <strain evidence="3">morsitans</strain>
    </source>
</reference>
<dbReference type="EMBL" id="LN854557">
    <property type="protein sequence ID" value="CRL44783.1"/>
    <property type="molecule type" value="Genomic_DNA"/>
</dbReference>
<protein>
    <submittedName>
        <fullName evidence="1">Uncharacterized protein</fullName>
    </submittedName>
</protein>
<sequence>MSEEIVQLTRWYFVTYEIKNKYSTWEYGLFCRGVSATNAAVETVLAIYKKFPDVDSVSCVNVRQATAHEDKLFKDEWQRLLKKPKRKGKKSMKQSQEVIVARIIAASKDIVAYEKEMVTLKDIYRIAMRQYFREHGDPGVDCGRLRPDKPEYEGVIKHTDPYFIAILKKKRELHNARRRHSRATQALIKYQTEKDADHV</sequence>
<name>Q2NUG9_SODGM</name>
<evidence type="ECO:0000313" key="2">
    <source>
        <dbReference type="EMBL" id="CRL44783.1"/>
    </source>
</evidence>
<evidence type="ECO:0000313" key="1">
    <source>
        <dbReference type="EMBL" id="BAE74206.1"/>
    </source>
</evidence>
<dbReference type="OrthoDB" id="2077978at2"/>
<dbReference type="Proteomes" id="UP000001932">
    <property type="component" value="Chromosome"/>
</dbReference>
<dbReference type="EMBL" id="AP008232">
    <property type="protein sequence ID" value="BAE74206.1"/>
    <property type="molecule type" value="Genomic_DNA"/>
</dbReference>
<dbReference type="Proteomes" id="UP000245838">
    <property type="component" value="Chromosome sggmmb4_Chromosome"/>
</dbReference>
<dbReference type="KEGG" id="sgl:SG0931"/>
<accession>Q2NUG9</accession>
<organism evidence="1 3">
    <name type="scientific">Sodalis glossinidius (strain morsitans)</name>
    <dbReference type="NCBI Taxonomy" id="343509"/>
    <lineage>
        <taxon>Bacteria</taxon>
        <taxon>Pseudomonadati</taxon>
        <taxon>Pseudomonadota</taxon>
        <taxon>Gammaproteobacteria</taxon>
        <taxon>Enterobacterales</taxon>
        <taxon>Bruguierivoracaceae</taxon>
        <taxon>Sodalis</taxon>
    </lineage>
</organism>
<dbReference type="STRING" id="343509.SG0931"/>
<proteinExistence type="predicted"/>
<dbReference type="BioCyc" id="SGLO343509:SGP1_RS07970-MONOMER"/>
<dbReference type="HOGENOM" id="CLU_1371427_0_0_6"/>
<dbReference type="AlphaFoldDB" id="Q2NUG9"/>